<evidence type="ECO:0000256" key="4">
    <source>
        <dbReference type="SAM" id="MobiDB-lite"/>
    </source>
</evidence>
<reference evidence="5 6" key="1">
    <citation type="journal article" date="2013" name="Proc. Natl. Acad. Sci. U.S.A.">
        <title>Fine-scale variation in meiotic recombination in Mimulus inferred from population shotgun sequencing.</title>
        <authorList>
            <person name="Hellsten U."/>
            <person name="Wright K.M."/>
            <person name="Jenkins J."/>
            <person name="Shu S."/>
            <person name="Yuan Y."/>
            <person name="Wessler S.R."/>
            <person name="Schmutz J."/>
            <person name="Willis J.H."/>
            <person name="Rokhsar D.S."/>
        </authorList>
    </citation>
    <scope>NUCLEOTIDE SEQUENCE [LARGE SCALE GENOMIC DNA]</scope>
    <source>
        <strain evidence="6">cv. DUN x IM62</strain>
    </source>
</reference>
<dbReference type="GO" id="GO:0019237">
    <property type="term" value="F:centromeric DNA binding"/>
    <property type="evidence" value="ECO:0000318"/>
    <property type="project" value="GO_Central"/>
</dbReference>
<dbReference type="AlphaFoldDB" id="A0A022PYZ7"/>
<accession>A0A022PYZ7</accession>
<dbReference type="Proteomes" id="UP000030748">
    <property type="component" value="Unassembled WGS sequence"/>
</dbReference>
<feature type="compositionally biased region" description="Polar residues" evidence="4">
    <location>
        <begin position="197"/>
        <end position="212"/>
    </location>
</feature>
<evidence type="ECO:0000256" key="3">
    <source>
        <dbReference type="ARBA" id="ARBA00023242"/>
    </source>
</evidence>
<dbReference type="EMBL" id="KI632223">
    <property type="protein sequence ID" value="EYU21562.1"/>
    <property type="molecule type" value="Genomic_DNA"/>
</dbReference>
<feature type="region of interest" description="Disordered" evidence="4">
    <location>
        <begin position="160"/>
        <end position="255"/>
    </location>
</feature>
<feature type="compositionally biased region" description="Basic and acidic residues" evidence="4">
    <location>
        <begin position="398"/>
        <end position="408"/>
    </location>
</feature>
<name>A0A022PYZ7_ERYGU</name>
<dbReference type="GO" id="GO:0051315">
    <property type="term" value="P:attachment of mitotic spindle microtubules to kinetochore"/>
    <property type="evidence" value="ECO:0000318"/>
    <property type="project" value="GO_Central"/>
</dbReference>
<evidence type="ECO:0000313" key="6">
    <source>
        <dbReference type="Proteomes" id="UP000030748"/>
    </source>
</evidence>
<dbReference type="GO" id="GO:0000776">
    <property type="term" value="C:kinetochore"/>
    <property type="evidence" value="ECO:0007669"/>
    <property type="project" value="InterPro"/>
</dbReference>
<gene>
    <name evidence="5" type="ORF">MIMGU_mgv1a004387mg</name>
</gene>
<dbReference type="GO" id="GO:0051382">
    <property type="term" value="P:kinetochore assembly"/>
    <property type="evidence" value="ECO:0000318"/>
    <property type="project" value="GO_Central"/>
</dbReference>
<evidence type="ECO:0000313" key="5">
    <source>
        <dbReference type="EMBL" id="EYU21562.1"/>
    </source>
</evidence>
<dbReference type="STRING" id="4155.A0A022PYZ7"/>
<feature type="compositionally biased region" description="Polar residues" evidence="4">
    <location>
        <begin position="428"/>
        <end position="451"/>
    </location>
</feature>
<dbReference type="GO" id="GO:0005634">
    <property type="term" value="C:nucleus"/>
    <property type="evidence" value="ECO:0007669"/>
    <property type="project" value="UniProtKB-SubCell"/>
</dbReference>
<feature type="region of interest" description="Disordered" evidence="4">
    <location>
        <begin position="338"/>
        <end position="359"/>
    </location>
</feature>
<dbReference type="eggNOG" id="ENOG502QR44">
    <property type="taxonomic scope" value="Eukaryota"/>
</dbReference>
<feature type="region of interest" description="Disordered" evidence="4">
    <location>
        <begin position="391"/>
        <end position="514"/>
    </location>
</feature>
<feature type="compositionally biased region" description="Basic and acidic residues" evidence="4">
    <location>
        <begin position="222"/>
        <end position="232"/>
    </location>
</feature>
<comment type="subcellular location">
    <subcellularLocation>
        <location evidence="1">Nucleus</location>
    </subcellularLocation>
</comment>
<organism evidence="5 6">
    <name type="scientific">Erythranthe guttata</name>
    <name type="common">Yellow monkey flower</name>
    <name type="synonym">Mimulus guttatus</name>
    <dbReference type="NCBI Taxonomy" id="4155"/>
    <lineage>
        <taxon>Eukaryota</taxon>
        <taxon>Viridiplantae</taxon>
        <taxon>Streptophyta</taxon>
        <taxon>Embryophyta</taxon>
        <taxon>Tracheophyta</taxon>
        <taxon>Spermatophyta</taxon>
        <taxon>Magnoliopsida</taxon>
        <taxon>eudicotyledons</taxon>
        <taxon>Gunneridae</taxon>
        <taxon>Pentapetalae</taxon>
        <taxon>asterids</taxon>
        <taxon>lamiids</taxon>
        <taxon>Lamiales</taxon>
        <taxon>Phrymaceae</taxon>
        <taxon>Erythranthe</taxon>
    </lineage>
</organism>
<protein>
    <submittedName>
        <fullName evidence="5">Uncharacterized protein</fullName>
    </submittedName>
</protein>
<proteinExistence type="inferred from homology"/>
<keyword evidence="6" id="KW-1185">Reference proteome</keyword>
<evidence type="ECO:0000256" key="1">
    <source>
        <dbReference type="ARBA" id="ARBA00004123"/>
    </source>
</evidence>
<comment type="similarity">
    <text evidence="2">Belongs to the CENP-C/MIF2 family.</text>
</comment>
<dbReference type="GO" id="GO:0051455">
    <property type="term" value="P:spindle attachment to meiosis I kinetochore"/>
    <property type="evidence" value="ECO:0000318"/>
    <property type="project" value="GO_Central"/>
</dbReference>
<dbReference type="PANTHER" id="PTHR16684:SF11">
    <property type="entry name" value="CENTROMERE PROTEIN C"/>
    <property type="match status" value="1"/>
</dbReference>
<feature type="compositionally biased region" description="Polar residues" evidence="4">
    <location>
        <begin position="162"/>
        <end position="178"/>
    </location>
</feature>
<dbReference type="PANTHER" id="PTHR16684">
    <property type="entry name" value="CENTROMERE PROTEIN C"/>
    <property type="match status" value="1"/>
</dbReference>
<sequence length="530" mass="58412">MASKAGVSDSVDPLGGINGPSLFPRTIRASADVPVPADSKDLDSIHNFMKSLELRSPEKLMCEAKKIVDGGIQLMESNFASFAENVGIGDAIAAKGKDRPQERRPGLARVRKRAPFSLKTNISQPSVILEPTLNIDHLQDPDEYFDAYERMQNAKKEIQKQLGGSTDNLDLYKPSNNARPRRPGILGKSYNYKHRFSSTPYENDDTSMPSQETVDEDIPNSPKDESQEKLVHPDPSPDAGSEEVEAAESTKKTDNEVNNILEELLSCNYEDLEGHGALNILQDRLKIKPLDRENLYMTELADVGRTSISIVSESLQKPRKNSSVIDSVLKSFSRKRSIEHEPVANPNNHVSSPTPPRSPFASMAFLKKRILQSNPLRDPFSPLDVDLSAFPNASPALTKDKRQDDAPKDSGMSSELESRVEVEYAEPATSNVNAQEAKENTQGMGMSSELQSHVEADYAEPTTSNAQKATENAQDDFENEVMAEAHNLSEQFADGNASTDAGSRPNEESDNNTEKIMNVNESKNSLLMCF</sequence>
<feature type="compositionally biased region" description="Polar residues" evidence="4">
    <location>
        <begin position="461"/>
        <end position="472"/>
    </location>
</feature>
<keyword evidence="3" id="KW-0539">Nucleus</keyword>
<dbReference type="InterPro" id="IPR028386">
    <property type="entry name" value="CENP-C/Mif2/cnp3"/>
</dbReference>
<evidence type="ECO:0000256" key="2">
    <source>
        <dbReference type="ARBA" id="ARBA00010291"/>
    </source>
</evidence>